<organism evidence="4 5">
    <name type="scientific">Namhaeicola litoreus</name>
    <dbReference type="NCBI Taxonomy" id="1052145"/>
    <lineage>
        <taxon>Bacteria</taxon>
        <taxon>Pseudomonadati</taxon>
        <taxon>Bacteroidota</taxon>
        <taxon>Flavobacteriia</taxon>
        <taxon>Flavobacteriales</taxon>
        <taxon>Flavobacteriaceae</taxon>
        <taxon>Namhaeicola</taxon>
    </lineage>
</organism>
<keyword evidence="4" id="KW-0808">Transferase</keyword>
<keyword evidence="2" id="KW-0812">Transmembrane</keyword>
<dbReference type="InterPro" id="IPR003362">
    <property type="entry name" value="Bact_transf"/>
</dbReference>
<name>A0ABW3Y7N2_9FLAO</name>
<dbReference type="GO" id="GO:0016740">
    <property type="term" value="F:transferase activity"/>
    <property type="evidence" value="ECO:0007669"/>
    <property type="project" value="UniProtKB-KW"/>
</dbReference>
<proteinExistence type="inferred from homology"/>
<comment type="similarity">
    <text evidence="1">Belongs to the bacterial sugar transferase family.</text>
</comment>
<dbReference type="Proteomes" id="UP001597201">
    <property type="component" value="Unassembled WGS sequence"/>
</dbReference>
<keyword evidence="5" id="KW-1185">Reference proteome</keyword>
<accession>A0ABW3Y7N2</accession>
<dbReference type="PANTHER" id="PTHR30576:SF0">
    <property type="entry name" value="UNDECAPRENYL-PHOSPHATE N-ACETYLGALACTOSAMINYL 1-PHOSPHATE TRANSFERASE-RELATED"/>
    <property type="match status" value="1"/>
</dbReference>
<evidence type="ECO:0000259" key="3">
    <source>
        <dbReference type="Pfam" id="PF02397"/>
    </source>
</evidence>
<evidence type="ECO:0000256" key="1">
    <source>
        <dbReference type="ARBA" id="ARBA00006464"/>
    </source>
</evidence>
<sequence>MESKFTFYNDLLSLDKTNSTYSKSYLKKRDLLTVKYKLNGNELLSKPNNFLRDTPTYLFIPNARKKFLVDKNTYTLHFKRAFDIFFSLGVFLFVLSWLYPIMYILIKLESPGPVFFKQQRTGLNGTPFECYKFRSMRLNTHSDSMATCKNDHRVTKIGKFIRKNSIDEIPQFINVLFGDMSVVGPRPHMLKETSAFVQTIPEFSIREQVKPGITGLAQVNGYRGKIDQISDLKNRLRYDFVYIERASLTFDVKIIYNTFLKMIFGDDKAY</sequence>
<feature type="domain" description="Bacterial sugar transferase" evidence="3">
    <location>
        <begin position="79"/>
        <end position="263"/>
    </location>
</feature>
<gene>
    <name evidence="4" type="ORF">ACFQ39_14610</name>
</gene>
<dbReference type="PANTHER" id="PTHR30576">
    <property type="entry name" value="COLANIC BIOSYNTHESIS UDP-GLUCOSE LIPID CARRIER TRANSFERASE"/>
    <property type="match status" value="1"/>
</dbReference>
<evidence type="ECO:0000313" key="5">
    <source>
        <dbReference type="Proteomes" id="UP001597201"/>
    </source>
</evidence>
<reference evidence="5" key="1">
    <citation type="journal article" date="2019" name="Int. J. Syst. Evol. Microbiol.">
        <title>The Global Catalogue of Microorganisms (GCM) 10K type strain sequencing project: providing services to taxonomists for standard genome sequencing and annotation.</title>
        <authorList>
            <consortium name="The Broad Institute Genomics Platform"/>
            <consortium name="The Broad Institute Genome Sequencing Center for Infectious Disease"/>
            <person name="Wu L."/>
            <person name="Ma J."/>
        </authorList>
    </citation>
    <scope>NUCLEOTIDE SEQUENCE [LARGE SCALE GENOMIC DNA]</scope>
    <source>
        <strain evidence="5">CCUG 61485</strain>
    </source>
</reference>
<keyword evidence="2" id="KW-0472">Membrane</keyword>
<evidence type="ECO:0000256" key="2">
    <source>
        <dbReference type="SAM" id="Phobius"/>
    </source>
</evidence>
<keyword evidence="2" id="KW-1133">Transmembrane helix</keyword>
<evidence type="ECO:0000313" key="4">
    <source>
        <dbReference type="EMBL" id="MFD1316855.1"/>
    </source>
</evidence>
<protein>
    <submittedName>
        <fullName evidence="4">Sugar transferase</fullName>
    </submittedName>
</protein>
<feature type="transmembrane region" description="Helical" evidence="2">
    <location>
        <begin position="84"/>
        <end position="106"/>
    </location>
</feature>
<comment type="caution">
    <text evidence="4">The sequence shown here is derived from an EMBL/GenBank/DDBJ whole genome shotgun (WGS) entry which is preliminary data.</text>
</comment>
<dbReference type="EMBL" id="JBHTMY010000004">
    <property type="protein sequence ID" value="MFD1316855.1"/>
    <property type="molecule type" value="Genomic_DNA"/>
</dbReference>
<dbReference type="Pfam" id="PF02397">
    <property type="entry name" value="Bac_transf"/>
    <property type="match status" value="1"/>
</dbReference>
<dbReference type="RefSeq" id="WP_377180306.1">
    <property type="nucleotide sequence ID" value="NZ_JBHTMY010000004.1"/>
</dbReference>